<dbReference type="SUPFAM" id="SSF101386">
    <property type="entry name" value="all-alpha NTP pyrophosphatases"/>
    <property type="match status" value="1"/>
</dbReference>
<evidence type="ECO:0000313" key="3">
    <source>
        <dbReference type="EMBL" id="KAB2379291.1"/>
    </source>
</evidence>
<name>A0A6L3VTA4_9ACTN</name>
<dbReference type="Gene3D" id="1.10.287.1080">
    <property type="entry name" value="MazG-like"/>
    <property type="match status" value="1"/>
</dbReference>
<dbReference type="Pfam" id="PF03819">
    <property type="entry name" value="MazG"/>
    <property type="match status" value="1"/>
</dbReference>
<feature type="region of interest" description="Disordered" evidence="1">
    <location>
        <begin position="1"/>
        <end position="107"/>
    </location>
</feature>
<evidence type="ECO:0000313" key="4">
    <source>
        <dbReference type="Proteomes" id="UP000483004"/>
    </source>
</evidence>
<dbReference type="AlphaFoldDB" id="A0A6L3VTA4"/>
<feature type="compositionally biased region" description="Low complexity" evidence="1">
    <location>
        <begin position="1"/>
        <end position="20"/>
    </location>
</feature>
<protein>
    <recommendedName>
        <fullName evidence="2">NTP pyrophosphohydrolase MazG-like domain-containing protein</fullName>
    </recommendedName>
</protein>
<feature type="compositionally biased region" description="Low complexity" evidence="1">
    <location>
        <begin position="85"/>
        <end position="101"/>
    </location>
</feature>
<dbReference type="InterPro" id="IPR004518">
    <property type="entry name" value="MazG-like_dom"/>
</dbReference>
<feature type="domain" description="NTP pyrophosphohydrolase MazG-like" evidence="2">
    <location>
        <begin position="200"/>
        <end position="258"/>
    </location>
</feature>
<dbReference type="Proteomes" id="UP000483004">
    <property type="component" value="Unassembled WGS sequence"/>
</dbReference>
<reference evidence="3 4" key="1">
    <citation type="submission" date="2019-09" db="EMBL/GenBank/DDBJ databases">
        <title>Actinomadura physcomitrii sp. nov., a novel actinomycete isolated from moss [Physcomitrium sphaericum (Ludw) Fuernr].</title>
        <authorList>
            <person name="Liu C."/>
            <person name="Zhuang X."/>
        </authorList>
    </citation>
    <scope>NUCLEOTIDE SEQUENCE [LARGE SCALE GENOMIC DNA]</scope>
    <source>
        <strain evidence="3 4">CYP1-1B</strain>
    </source>
</reference>
<dbReference type="EMBL" id="WBMR01000059">
    <property type="protein sequence ID" value="KAB2379291.1"/>
    <property type="molecule type" value="Genomic_DNA"/>
</dbReference>
<accession>A0A6L3VTA4</accession>
<gene>
    <name evidence="3" type="ORF">F9B16_20990</name>
</gene>
<keyword evidence="4" id="KW-1185">Reference proteome</keyword>
<comment type="caution">
    <text evidence="3">The sequence shown here is derived from an EMBL/GenBank/DDBJ whole genome shotgun (WGS) entry which is preliminary data.</text>
</comment>
<sequence length="277" mass="29556">MATPSASRPSPPARTSCTPSAPRPDASGPGSTRPSSAWSTTASSPRTSPGRPPRSRSSTSRPWTGPASAAPHDARARAPARTRHGPAWASRARTAARGSTHARADDLVTRVSRTPVTRVSRARCHGVTAPLTCNSLPQPPPVTASRCHGTGLQKGSPLVPHPDAQPAGEKVPANLTDLAAVVAENIRQHFPAEEERHRQVLALAEEVGEFVGAYRRWAGMARRTGDFSDIQEELADVVITAYVTAHVLDIDLETAWRAKAQRVLTRGWRDQPDGTTP</sequence>
<proteinExistence type="predicted"/>
<feature type="compositionally biased region" description="Low complexity" evidence="1">
    <location>
        <begin position="31"/>
        <end position="71"/>
    </location>
</feature>
<dbReference type="OrthoDB" id="3476786at2"/>
<evidence type="ECO:0000256" key="1">
    <source>
        <dbReference type="SAM" id="MobiDB-lite"/>
    </source>
</evidence>
<organism evidence="3 4">
    <name type="scientific">Actinomadura montaniterrae</name>
    <dbReference type="NCBI Taxonomy" id="1803903"/>
    <lineage>
        <taxon>Bacteria</taxon>
        <taxon>Bacillati</taxon>
        <taxon>Actinomycetota</taxon>
        <taxon>Actinomycetes</taxon>
        <taxon>Streptosporangiales</taxon>
        <taxon>Thermomonosporaceae</taxon>
        <taxon>Actinomadura</taxon>
    </lineage>
</organism>
<evidence type="ECO:0000259" key="2">
    <source>
        <dbReference type="Pfam" id="PF03819"/>
    </source>
</evidence>